<dbReference type="InterPro" id="IPR052043">
    <property type="entry name" value="PolySaccharide_Degr_Enz"/>
</dbReference>
<dbReference type="OrthoDB" id="9807186at2"/>
<evidence type="ECO:0000313" key="4">
    <source>
        <dbReference type="EMBL" id="MTU69008.1"/>
    </source>
</evidence>
<accession>A0A3R5X8Y5</accession>
<dbReference type="InterPro" id="IPR010905">
    <property type="entry name" value="Glyco_hydro_88"/>
</dbReference>
<comment type="caution">
    <text evidence="4">The sequence shown here is derived from an EMBL/GenBank/DDBJ whole genome shotgun (WGS) entry which is preliminary data.</text>
</comment>
<evidence type="ECO:0000313" key="8">
    <source>
        <dbReference type="Proteomes" id="UP000448908"/>
    </source>
</evidence>
<dbReference type="AlphaFoldDB" id="A0A3R5X8Y5"/>
<dbReference type="PANTHER" id="PTHR33886">
    <property type="entry name" value="UNSATURATED RHAMNOGALACTURONAN HYDROLASE (EUROFUNG)"/>
    <property type="match status" value="1"/>
</dbReference>
<reference evidence="5 6" key="1">
    <citation type="submission" date="2018-08" db="EMBL/GenBank/DDBJ databases">
        <title>A genome reference for cultivated species of the human gut microbiota.</title>
        <authorList>
            <person name="Zou Y."/>
            <person name="Xue W."/>
            <person name="Luo G."/>
        </authorList>
    </citation>
    <scope>NUCLEOTIDE SEQUENCE [LARGE SCALE GENOMIC DNA]</scope>
    <source>
        <strain evidence="5 6">AM34-17</strain>
    </source>
</reference>
<dbReference type="Gene3D" id="1.50.10.10">
    <property type="match status" value="1"/>
</dbReference>
<dbReference type="PANTHER" id="PTHR33886:SF8">
    <property type="entry name" value="UNSATURATED RHAMNOGALACTURONAN HYDROLASE (EUROFUNG)"/>
    <property type="match status" value="1"/>
</dbReference>
<dbReference type="InterPro" id="IPR008928">
    <property type="entry name" value="6-hairpin_glycosidase_sf"/>
</dbReference>
<dbReference type="EMBL" id="WNDA01000010">
    <property type="protein sequence ID" value="MTU69008.1"/>
    <property type="molecule type" value="Genomic_DNA"/>
</dbReference>
<dbReference type="EMBL" id="BQNZ01000011">
    <property type="protein sequence ID" value="GKH74380.1"/>
    <property type="molecule type" value="Genomic_DNA"/>
</dbReference>
<evidence type="ECO:0000313" key="2">
    <source>
        <dbReference type="EMBL" id="GKH74380.1"/>
    </source>
</evidence>
<reference evidence="2" key="3">
    <citation type="submission" date="2022-01" db="EMBL/GenBank/DDBJ databases">
        <title>Novel bile acid biosynthetic pathways are enriched in the microbiome of centenarians.</title>
        <authorList>
            <person name="Sato Y."/>
            <person name="Atarashi K."/>
            <person name="Plichta R.D."/>
            <person name="Arai Y."/>
            <person name="Sasajima S."/>
            <person name="Kearney M.S."/>
            <person name="Suda W."/>
            <person name="Takeshita K."/>
            <person name="Sasaki T."/>
            <person name="Okamoto S."/>
            <person name="Skelly N.A."/>
            <person name="Okamura Y."/>
            <person name="Vlamakis H."/>
            <person name="Li Y."/>
            <person name="Tanoue T."/>
            <person name="Takei H."/>
            <person name="Nittono H."/>
            <person name="Narushima S."/>
            <person name="Irie J."/>
            <person name="Itoh H."/>
            <person name="Moriya K."/>
            <person name="Sugiura Y."/>
            <person name="Suematsu M."/>
            <person name="Moritoki N."/>
            <person name="Shibata S."/>
            <person name="Littman R.D."/>
            <person name="Fischbach A.M."/>
            <person name="Uwamino Y."/>
            <person name="Inoue T."/>
            <person name="Honda A."/>
            <person name="Hattori M."/>
            <person name="Murai T."/>
            <person name="Xavier J.R."/>
            <person name="Hirose N."/>
            <person name="Honda K."/>
        </authorList>
    </citation>
    <scope>NUCLEOTIDE SEQUENCE</scope>
    <source>
        <strain evidence="2">CE91-St3</strain>
    </source>
</reference>
<gene>
    <name evidence="2" type="ORF">CE91St3_42430</name>
    <name evidence="5" type="ORF">DW828_15150</name>
    <name evidence="3" type="ORF">GMD66_06105</name>
    <name evidence="4" type="ORF">GMD92_07960</name>
</gene>
<reference evidence="7 8" key="2">
    <citation type="journal article" date="2019" name="Nat. Med.">
        <title>A library of human gut bacterial isolates paired with longitudinal multiomics data enables mechanistic microbiome research.</title>
        <authorList>
            <person name="Poyet M."/>
            <person name="Groussin M."/>
            <person name="Gibbons S.M."/>
            <person name="Avila-Pacheco J."/>
            <person name="Jiang X."/>
            <person name="Kearney S.M."/>
            <person name="Perrotta A.R."/>
            <person name="Berdy B."/>
            <person name="Zhao S."/>
            <person name="Lieberman T.D."/>
            <person name="Swanson P.K."/>
            <person name="Smith M."/>
            <person name="Roesemann S."/>
            <person name="Alexander J.E."/>
            <person name="Rich S.A."/>
            <person name="Livny J."/>
            <person name="Vlamakis H."/>
            <person name="Clish C."/>
            <person name="Bullock K."/>
            <person name="Deik A."/>
            <person name="Scott J."/>
            <person name="Pierce K.A."/>
            <person name="Xavier R.J."/>
            <person name="Alm E.J."/>
        </authorList>
    </citation>
    <scope>NUCLEOTIDE SEQUENCE [LARGE SCALE GENOMIC DNA]</scope>
    <source>
        <strain evidence="4 8">BIOML-A16</strain>
        <strain evidence="3 7">BIOML-A25</strain>
    </source>
</reference>
<dbReference type="Proteomes" id="UP000437446">
    <property type="component" value="Unassembled WGS sequence"/>
</dbReference>
<evidence type="ECO:0000256" key="1">
    <source>
        <dbReference type="ARBA" id="ARBA00022801"/>
    </source>
</evidence>
<dbReference type="EMBL" id="QSII01000023">
    <property type="protein sequence ID" value="RHC81788.1"/>
    <property type="molecule type" value="Genomic_DNA"/>
</dbReference>
<dbReference type="Proteomes" id="UP000448908">
    <property type="component" value="Unassembled WGS sequence"/>
</dbReference>
<dbReference type="Proteomes" id="UP001055114">
    <property type="component" value="Unassembled WGS sequence"/>
</dbReference>
<dbReference type="Pfam" id="PF07470">
    <property type="entry name" value="Glyco_hydro_88"/>
    <property type="match status" value="1"/>
</dbReference>
<dbReference type="GeneID" id="49202504"/>
<name>A0A3R5X8Y5_9BACT</name>
<dbReference type="GO" id="GO:0016787">
    <property type="term" value="F:hydrolase activity"/>
    <property type="evidence" value="ECO:0007669"/>
    <property type="project" value="UniProtKB-KW"/>
</dbReference>
<proteinExistence type="predicted"/>
<sequence length="82" mass="9561">MMKSPKNCQSESGMWNLLVDKTDCWLEASGSAMFAYAMIMEVKKGWLDAAEYGLVAWKVWKLFRKEVCFWGVRDRPLFYGHS</sequence>
<evidence type="ECO:0000313" key="6">
    <source>
        <dbReference type="Proteomes" id="UP000286260"/>
    </source>
</evidence>
<evidence type="ECO:0000313" key="5">
    <source>
        <dbReference type="EMBL" id="RHC81788.1"/>
    </source>
</evidence>
<evidence type="ECO:0000313" key="3">
    <source>
        <dbReference type="EMBL" id="MTU28795.1"/>
    </source>
</evidence>
<dbReference type="GO" id="GO:0005975">
    <property type="term" value="P:carbohydrate metabolic process"/>
    <property type="evidence" value="ECO:0007669"/>
    <property type="project" value="InterPro"/>
</dbReference>
<dbReference type="RefSeq" id="WP_005635848.1">
    <property type="nucleotide sequence ID" value="NZ_BAABYG010000001.1"/>
</dbReference>
<organism evidence="4 8">
    <name type="scientific">Parabacteroides merdae</name>
    <dbReference type="NCBI Taxonomy" id="46503"/>
    <lineage>
        <taxon>Bacteria</taxon>
        <taxon>Pseudomonadati</taxon>
        <taxon>Bacteroidota</taxon>
        <taxon>Bacteroidia</taxon>
        <taxon>Bacteroidales</taxon>
        <taxon>Tannerellaceae</taxon>
        <taxon>Parabacteroides</taxon>
    </lineage>
</organism>
<dbReference type="EMBL" id="WNCR01000002">
    <property type="protein sequence ID" value="MTU28795.1"/>
    <property type="molecule type" value="Genomic_DNA"/>
</dbReference>
<dbReference type="Proteomes" id="UP000286260">
    <property type="component" value="Unassembled WGS sequence"/>
</dbReference>
<protein>
    <submittedName>
        <fullName evidence="4">Uncharacterized protein</fullName>
    </submittedName>
</protein>
<dbReference type="InterPro" id="IPR012341">
    <property type="entry name" value="6hp_glycosidase-like_sf"/>
</dbReference>
<evidence type="ECO:0000313" key="7">
    <source>
        <dbReference type="Proteomes" id="UP000437446"/>
    </source>
</evidence>
<keyword evidence="1" id="KW-0378">Hydrolase</keyword>
<dbReference type="SUPFAM" id="SSF48208">
    <property type="entry name" value="Six-hairpin glycosidases"/>
    <property type="match status" value="1"/>
</dbReference>